<dbReference type="GO" id="GO:0016787">
    <property type="term" value="F:hydrolase activity"/>
    <property type="evidence" value="ECO:0007669"/>
    <property type="project" value="UniProtKB-KW"/>
</dbReference>
<evidence type="ECO:0000256" key="3">
    <source>
        <dbReference type="ARBA" id="ARBA00019010"/>
    </source>
</evidence>
<keyword evidence="9" id="KW-0460">Magnesium</keyword>
<evidence type="ECO:0000256" key="6">
    <source>
        <dbReference type="ARBA" id="ARBA00022723"/>
    </source>
</evidence>
<gene>
    <name evidence="11" type="ORF">LG35_08940</name>
</gene>
<dbReference type="Gene3D" id="3.40.50.300">
    <property type="entry name" value="P-loop containing nucleotide triphosphate hydrolases"/>
    <property type="match status" value="1"/>
</dbReference>
<keyword evidence="6" id="KW-0479">Metal-binding</keyword>
<organism evidence="11 12">
    <name type="scientific">Alistipes inops</name>
    <dbReference type="NCBI Taxonomy" id="1501391"/>
    <lineage>
        <taxon>Bacteria</taxon>
        <taxon>Pseudomonadati</taxon>
        <taxon>Bacteroidota</taxon>
        <taxon>Bacteroidia</taxon>
        <taxon>Bacteroidales</taxon>
        <taxon>Rikenellaceae</taxon>
        <taxon>Alistipes</taxon>
    </lineage>
</organism>
<dbReference type="PANTHER" id="PTHR33540:SF2">
    <property type="entry name" value="TRNA THREONYLCARBAMOYLADENOSINE BIOSYNTHESIS PROTEIN TSAE"/>
    <property type="match status" value="1"/>
</dbReference>
<name>A0ABR4YHD5_9BACT</name>
<evidence type="ECO:0000313" key="11">
    <source>
        <dbReference type="EMBL" id="KHE41348.1"/>
    </source>
</evidence>
<dbReference type="RefSeq" id="WP_022063182.1">
    <property type="nucleotide sequence ID" value="NZ_JRGF01000012.1"/>
</dbReference>
<dbReference type="SUPFAM" id="SSF52540">
    <property type="entry name" value="P-loop containing nucleoside triphosphate hydrolases"/>
    <property type="match status" value="1"/>
</dbReference>
<dbReference type="Proteomes" id="UP000030889">
    <property type="component" value="Unassembled WGS sequence"/>
</dbReference>
<keyword evidence="5" id="KW-0819">tRNA processing</keyword>
<proteinExistence type="inferred from homology"/>
<dbReference type="InterPro" id="IPR003442">
    <property type="entry name" value="T6A_TsaE"/>
</dbReference>
<dbReference type="Pfam" id="PF02367">
    <property type="entry name" value="TsaE"/>
    <property type="match status" value="1"/>
</dbReference>
<dbReference type="EMBL" id="JRGF01000012">
    <property type="protein sequence ID" value="KHE41348.1"/>
    <property type="molecule type" value="Genomic_DNA"/>
</dbReference>
<evidence type="ECO:0000256" key="10">
    <source>
        <dbReference type="ARBA" id="ARBA00032441"/>
    </source>
</evidence>
<keyword evidence="8" id="KW-0067">ATP-binding</keyword>
<sequence length="138" mass="15111">MEQLAIDSLGELPKAAEAVITASGGRGVVAFFGAMGAGKTTLIREICTQLGVADNVTSPTFALVNHYRSGRGDNIFHFDFYRIEKLDEAYDLGYDEYFDSGALCLVEWPEKIEPLLPSDTLRVYIETTGPDSRKITIG</sequence>
<keyword evidence="4" id="KW-0963">Cytoplasm</keyword>
<keyword evidence="7" id="KW-0547">Nucleotide-binding</keyword>
<evidence type="ECO:0000313" key="12">
    <source>
        <dbReference type="Proteomes" id="UP000030889"/>
    </source>
</evidence>
<keyword evidence="11" id="KW-0378">Hydrolase</keyword>
<comment type="caution">
    <text evidence="11">The sequence shown here is derived from an EMBL/GenBank/DDBJ whole genome shotgun (WGS) entry which is preliminary data.</text>
</comment>
<dbReference type="InterPro" id="IPR027417">
    <property type="entry name" value="P-loop_NTPase"/>
</dbReference>
<evidence type="ECO:0000256" key="7">
    <source>
        <dbReference type="ARBA" id="ARBA00022741"/>
    </source>
</evidence>
<evidence type="ECO:0000256" key="4">
    <source>
        <dbReference type="ARBA" id="ARBA00022490"/>
    </source>
</evidence>
<protein>
    <recommendedName>
        <fullName evidence="3">tRNA threonylcarbamoyladenosine biosynthesis protein TsaE</fullName>
    </recommendedName>
    <alternativeName>
        <fullName evidence="10">t(6)A37 threonylcarbamoyladenosine biosynthesis protein TsaE</fullName>
    </alternativeName>
</protein>
<evidence type="ECO:0000256" key="5">
    <source>
        <dbReference type="ARBA" id="ARBA00022694"/>
    </source>
</evidence>
<comment type="subcellular location">
    <subcellularLocation>
        <location evidence="1">Cytoplasm</location>
    </subcellularLocation>
</comment>
<evidence type="ECO:0000256" key="9">
    <source>
        <dbReference type="ARBA" id="ARBA00022842"/>
    </source>
</evidence>
<keyword evidence="12" id="KW-1185">Reference proteome</keyword>
<reference evidence="11 12" key="1">
    <citation type="submission" date="2014-09" db="EMBL/GenBank/DDBJ databases">
        <title>Alistipes sp. 627, sp. nov., a novel member of the family Rikenellaceae isolated from human faeces.</title>
        <authorList>
            <person name="Shkoporov A.N."/>
            <person name="Chaplin A.V."/>
            <person name="Motuzova O.V."/>
            <person name="Kafarskaia L.I."/>
            <person name="Khokhlova E.V."/>
            <person name="Efimov B.A."/>
        </authorList>
    </citation>
    <scope>NUCLEOTIDE SEQUENCE [LARGE SCALE GENOMIC DNA]</scope>
    <source>
        <strain evidence="11 12">627</strain>
    </source>
</reference>
<dbReference type="NCBIfam" id="TIGR00150">
    <property type="entry name" value="T6A_YjeE"/>
    <property type="match status" value="1"/>
</dbReference>
<evidence type="ECO:0000256" key="1">
    <source>
        <dbReference type="ARBA" id="ARBA00004496"/>
    </source>
</evidence>
<accession>A0ABR4YHD5</accession>
<evidence type="ECO:0000256" key="2">
    <source>
        <dbReference type="ARBA" id="ARBA00007599"/>
    </source>
</evidence>
<comment type="similarity">
    <text evidence="2">Belongs to the TsaE family.</text>
</comment>
<evidence type="ECO:0000256" key="8">
    <source>
        <dbReference type="ARBA" id="ARBA00022840"/>
    </source>
</evidence>
<dbReference type="PANTHER" id="PTHR33540">
    <property type="entry name" value="TRNA THREONYLCARBAMOYLADENOSINE BIOSYNTHESIS PROTEIN TSAE"/>
    <property type="match status" value="1"/>
</dbReference>